<feature type="region of interest" description="Disordered" evidence="1">
    <location>
        <begin position="1"/>
        <end position="63"/>
    </location>
</feature>
<evidence type="ECO:0000313" key="3">
    <source>
        <dbReference type="Proteomes" id="UP000019270"/>
    </source>
</evidence>
<organism evidence="2 3">
    <name type="scientific">Cytobacillus firmus DS1</name>
    <dbReference type="NCBI Taxonomy" id="1307436"/>
    <lineage>
        <taxon>Bacteria</taxon>
        <taxon>Bacillati</taxon>
        <taxon>Bacillota</taxon>
        <taxon>Bacilli</taxon>
        <taxon>Bacillales</taxon>
        <taxon>Bacillaceae</taxon>
        <taxon>Cytobacillus</taxon>
    </lineage>
</organism>
<accession>W7L3R9</accession>
<protein>
    <submittedName>
        <fullName evidence="2">Uncharacterized protein</fullName>
    </submittedName>
</protein>
<evidence type="ECO:0000256" key="1">
    <source>
        <dbReference type="SAM" id="MobiDB-lite"/>
    </source>
</evidence>
<reference evidence="3" key="1">
    <citation type="submission" date="2013-03" db="EMBL/GenBank/DDBJ databases">
        <title>Draft genome sequence of Bacillus firmus DS1.</title>
        <authorList>
            <person name="Peng D."/>
            <person name="Zhu L."/>
            <person name="Sun M."/>
        </authorList>
    </citation>
    <scope>NUCLEOTIDE SEQUENCE [LARGE SCALE GENOMIC DNA]</scope>
    <source>
        <strain evidence="3">DS1</strain>
    </source>
</reference>
<evidence type="ECO:0000313" key="2">
    <source>
        <dbReference type="EMBL" id="EWG10231.1"/>
    </source>
</evidence>
<proteinExistence type="predicted"/>
<reference evidence="2 3" key="2">
    <citation type="journal article" date="2016" name="Sci. Rep.">
        <title>A novel serine protease, Sep1, from Bacillus firmus DS-1 has nematicidal activity and degrades multiple intestinal-associated nematode proteins.</title>
        <authorList>
            <person name="Geng C."/>
            <person name="Nie X."/>
            <person name="Tang Z."/>
            <person name="Zhang Y."/>
            <person name="Lin J."/>
            <person name="Sun M."/>
            <person name="Peng D."/>
        </authorList>
    </citation>
    <scope>NUCLEOTIDE SEQUENCE [LARGE SCALE GENOMIC DNA]</scope>
    <source>
        <strain evidence="2 3">DS1</strain>
    </source>
</reference>
<dbReference type="AlphaFoldDB" id="W7L3R9"/>
<dbReference type="EMBL" id="APVL01000011">
    <property type="protein sequence ID" value="EWG10231.1"/>
    <property type="molecule type" value="Genomic_DNA"/>
</dbReference>
<comment type="caution">
    <text evidence="2">The sequence shown here is derived from an EMBL/GenBank/DDBJ whole genome shotgun (WGS) entry which is preliminary data.</text>
</comment>
<feature type="compositionally biased region" description="Polar residues" evidence="1">
    <location>
        <begin position="52"/>
        <end position="63"/>
    </location>
</feature>
<gene>
    <name evidence="2" type="ORF">PBF_16074</name>
</gene>
<sequence length="63" mass="6943">MQLLTQKPKNPGSESEPGATSDTKVIIQLSAYDPAPIRRKTTTKAYPHIKNQPAQTNKNPGRQ</sequence>
<dbReference type="Proteomes" id="UP000019270">
    <property type="component" value="Unassembled WGS sequence"/>
</dbReference>
<name>W7L3R9_CYTFI</name>